<dbReference type="Proteomes" id="UP000637774">
    <property type="component" value="Unassembled WGS sequence"/>
</dbReference>
<reference evidence="3" key="1">
    <citation type="journal article" date="2019" name="Int. J. Syst. Evol. Microbiol.">
        <title>The Global Catalogue of Microorganisms (GCM) 10K type strain sequencing project: providing services to taxonomists for standard genome sequencing and annotation.</title>
        <authorList>
            <consortium name="The Broad Institute Genomics Platform"/>
            <consortium name="The Broad Institute Genome Sequencing Center for Infectious Disease"/>
            <person name="Wu L."/>
            <person name="Ma J."/>
        </authorList>
    </citation>
    <scope>NUCLEOTIDE SEQUENCE [LARGE SCALE GENOMIC DNA]</scope>
    <source>
        <strain evidence="3">CGMCC 1.14966</strain>
    </source>
</reference>
<feature type="transmembrane region" description="Helical" evidence="1">
    <location>
        <begin position="27"/>
        <end position="55"/>
    </location>
</feature>
<proteinExistence type="predicted"/>
<feature type="transmembrane region" description="Helical" evidence="1">
    <location>
        <begin position="102"/>
        <end position="121"/>
    </location>
</feature>
<evidence type="ECO:0000313" key="2">
    <source>
        <dbReference type="EMBL" id="GGH85500.1"/>
    </source>
</evidence>
<evidence type="ECO:0000256" key="1">
    <source>
        <dbReference type="SAM" id="Phobius"/>
    </source>
</evidence>
<comment type="caution">
    <text evidence="2">The sequence shown here is derived from an EMBL/GenBank/DDBJ whole genome shotgun (WGS) entry which is preliminary data.</text>
</comment>
<feature type="transmembrane region" description="Helical" evidence="1">
    <location>
        <begin position="75"/>
        <end position="96"/>
    </location>
</feature>
<gene>
    <name evidence="2" type="ORF">GCM10011495_19890</name>
</gene>
<dbReference type="EMBL" id="BMGY01000015">
    <property type="protein sequence ID" value="GGH85500.1"/>
    <property type="molecule type" value="Genomic_DNA"/>
</dbReference>
<sequence>MVGLATGLLAAAAVVSAVFFPDLKVSVMLVLLVFPLTLGALATLIVLGLPMLVLLQRLLLAVGAHTGRPTTFSQFRRWLTCYSVAPAALPLLVFVLPAARQQVLLTVALLAVWAVATMLVWRFNARRIYLEWEAGVPY</sequence>
<keyword evidence="1" id="KW-0472">Membrane</keyword>
<organism evidence="2 3">
    <name type="scientific">Hymenobacter frigidus</name>
    <dbReference type="NCBI Taxonomy" id="1524095"/>
    <lineage>
        <taxon>Bacteria</taxon>
        <taxon>Pseudomonadati</taxon>
        <taxon>Bacteroidota</taxon>
        <taxon>Cytophagia</taxon>
        <taxon>Cytophagales</taxon>
        <taxon>Hymenobacteraceae</taxon>
        <taxon>Hymenobacter</taxon>
    </lineage>
</organism>
<name>A0ABQ2A6Z9_9BACT</name>
<keyword evidence="1" id="KW-1133">Transmembrane helix</keyword>
<protein>
    <submittedName>
        <fullName evidence="2">Uncharacterized protein</fullName>
    </submittedName>
</protein>
<keyword evidence="3" id="KW-1185">Reference proteome</keyword>
<accession>A0ABQ2A6Z9</accession>
<keyword evidence="1" id="KW-0812">Transmembrane</keyword>
<evidence type="ECO:0000313" key="3">
    <source>
        <dbReference type="Proteomes" id="UP000637774"/>
    </source>
</evidence>